<keyword evidence="4" id="KW-1185">Reference proteome</keyword>
<dbReference type="RefSeq" id="WP_093973313.1">
    <property type="nucleotide sequence ID" value="NZ_FXXQ01000003.1"/>
</dbReference>
<dbReference type="Proteomes" id="UP000201838">
    <property type="component" value="Unassembled WGS sequence"/>
</dbReference>
<dbReference type="EMBL" id="FXXQ01000003">
    <property type="protein sequence ID" value="SMX23344.1"/>
    <property type="molecule type" value="Genomic_DNA"/>
</dbReference>
<evidence type="ECO:0000313" key="3">
    <source>
        <dbReference type="EMBL" id="SMX23344.1"/>
    </source>
</evidence>
<evidence type="ECO:0000256" key="1">
    <source>
        <dbReference type="SAM" id="MobiDB-lite"/>
    </source>
</evidence>
<protein>
    <recommendedName>
        <fullName evidence="2">SseB protein N-terminal domain-containing protein</fullName>
    </recommendedName>
</protein>
<dbReference type="Pfam" id="PF07179">
    <property type="entry name" value="SseB"/>
    <property type="match status" value="1"/>
</dbReference>
<organism evidence="3 4">
    <name type="scientific">Boseongicola aestuarii</name>
    <dbReference type="NCBI Taxonomy" id="1470561"/>
    <lineage>
        <taxon>Bacteria</taxon>
        <taxon>Pseudomonadati</taxon>
        <taxon>Pseudomonadota</taxon>
        <taxon>Alphaproteobacteria</taxon>
        <taxon>Rhodobacterales</taxon>
        <taxon>Paracoccaceae</taxon>
        <taxon>Boseongicola</taxon>
    </lineage>
</organism>
<gene>
    <name evidence="3" type="ORF">BOA8489_01449</name>
</gene>
<sequence>MTDTPLDTAHIAMDTHPDDDSVRLQFYERLADSELFLLLEKEAKGDQIEPRLFDTEDMRLVLVFDREHRLTAFADGPAPYAALSGRSLVDMLDGQDIGLGVNLGPAPSSTVIPPQAISWLRQTLEGRPEEVADTPEVVGPPIGLPERLITGLDTKLAQAAGLARLAYLTMVTYKGGRRSHMLAFINAIPGSEPALASATREALVFSGLDAGELDVAFFRASDPMAAKLAKTGLRFDLPDAAELHTPSPPGMDPDRPPRLK</sequence>
<accession>A0A238J0B7</accession>
<dbReference type="AlphaFoldDB" id="A0A238J0B7"/>
<name>A0A238J0B7_9RHOB</name>
<feature type="domain" description="SseB protein N-terminal" evidence="2">
    <location>
        <begin position="19"/>
        <end position="119"/>
    </location>
</feature>
<evidence type="ECO:0000259" key="2">
    <source>
        <dbReference type="Pfam" id="PF07179"/>
    </source>
</evidence>
<dbReference type="InterPro" id="IPR009839">
    <property type="entry name" value="SseB_N"/>
</dbReference>
<evidence type="ECO:0000313" key="4">
    <source>
        <dbReference type="Proteomes" id="UP000201838"/>
    </source>
</evidence>
<dbReference type="OrthoDB" id="7831317at2"/>
<feature type="region of interest" description="Disordered" evidence="1">
    <location>
        <begin position="238"/>
        <end position="260"/>
    </location>
</feature>
<proteinExistence type="predicted"/>
<reference evidence="3 4" key="1">
    <citation type="submission" date="2017-05" db="EMBL/GenBank/DDBJ databases">
        <authorList>
            <person name="Song R."/>
            <person name="Chenine A.L."/>
            <person name="Ruprecht R.M."/>
        </authorList>
    </citation>
    <scope>NUCLEOTIDE SEQUENCE [LARGE SCALE GENOMIC DNA]</scope>
    <source>
        <strain evidence="3 4">CECT 8489</strain>
    </source>
</reference>